<proteinExistence type="predicted"/>
<organism evidence="3 4">
    <name type="scientific">Armillaria gallica</name>
    <name type="common">Bulbous honey fungus</name>
    <name type="synonym">Armillaria bulbosa</name>
    <dbReference type="NCBI Taxonomy" id="47427"/>
    <lineage>
        <taxon>Eukaryota</taxon>
        <taxon>Fungi</taxon>
        <taxon>Dikarya</taxon>
        <taxon>Basidiomycota</taxon>
        <taxon>Agaricomycotina</taxon>
        <taxon>Agaricomycetes</taxon>
        <taxon>Agaricomycetidae</taxon>
        <taxon>Agaricales</taxon>
        <taxon>Marasmiineae</taxon>
        <taxon>Physalacriaceae</taxon>
        <taxon>Armillaria</taxon>
    </lineage>
</organism>
<dbReference type="InParanoid" id="A0A2H3DUG3"/>
<name>A0A2H3DUG3_ARMGA</name>
<sequence>METNYDINAQGVLTTTTTPVVQSDPATIILEQHTTEPATTANVASSSESDIEDDGGHKPIPETQCVLQSFVNILPQLHNLMMEHKADTELHVKCQGLSVDRISQLMRACLFPAMANLPQLAFSFKLLKQFQLLHVNAWQRLMDNKYPWYASNLLVYCPACPEVGWNLEPRSDLIPWEFQQQAKVSSSHTNQLQLTGDGNFHINKAEANPINSDPEDLTLVGDCGIYPNHEDWEQYLKEAEVIKPKGGGKVQCSHIFVLATADFQKGEDQWTMDNALHQALMLANLASDKADSIDVVFSYDINCQYCMHITECFEASMLSHFHGEMAEQFWAFSNSLGPQIHQMNLEHGHEIYFHHANDWNYRKLVNISWELQKDIVCAWKQSERHGSYFQCLMASLPVEQVSKWEKQLCKPSVQGSQKGKSKGWVSPYCHQKQKVLSMDNAIKLLLLNPRKLVAISVVSDEAAKFEKSYPNETNQETIRCKRISLEKSIHHWFELQLKFMGVASKFFLPGISTAEDETVATLMKTLKRKKKKKAAGSSDVETWPLRLPSSLSGEDDQSCLQPLIEYETKLQDGAAFNSLHAVLLSADQLQVLSYNKNKNVHGYKPNMKAQEKLRHVNALLAMGMMDETYLKGLPELKKEDTMRKSVDTYQQTGAPKIINGAAYTWFCHTSIQTAVPPQSGKRLKKKSKKKSNGKDKAPDIPASDVCDMDALPNDGVVKTGWIYELHECGNINAADLQAWIYEENWVQWFHAKAEMLQWQEHHEIKQAEFLRAADLVKSKDPSKLGYIAYAREQAAMLDDMIE</sequence>
<feature type="region of interest" description="Disordered" evidence="1">
    <location>
        <begin position="32"/>
        <end position="58"/>
    </location>
</feature>
<protein>
    <recommendedName>
        <fullName evidence="2">CxC2-like cysteine cluster KDZ transposase-associated domain-containing protein</fullName>
    </recommendedName>
</protein>
<evidence type="ECO:0000259" key="2">
    <source>
        <dbReference type="Pfam" id="PF18803"/>
    </source>
</evidence>
<dbReference type="Pfam" id="PF18803">
    <property type="entry name" value="CxC2"/>
    <property type="match status" value="1"/>
</dbReference>
<evidence type="ECO:0000313" key="4">
    <source>
        <dbReference type="Proteomes" id="UP000217790"/>
    </source>
</evidence>
<dbReference type="OMA" id="ANDWNYR"/>
<feature type="compositionally biased region" description="Polar residues" evidence="1">
    <location>
        <begin position="35"/>
        <end position="44"/>
    </location>
</feature>
<feature type="domain" description="CxC2-like cysteine cluster KDZ transposase-associated" evidence="2">
    <location>
        <begin position="93"/>
        <end position="137"/>
    </location>
</feature>
<evidence type="ECO:0000256" key="1">
    <source>
        <dbReference type="SAM" id="MobiDB-lite"/>
    </source>
</evidence>
<dbReference type="STRING" id="47427.A0A2H3DUG3"/>
<reference evidence="4" key="1">
    <citation type="journal article" date="2017" name="Nat. Ecol. Evol.">
        <title>Genome expansion and lineage-specific genetic innovations in the forest pathogenic fungi Armillaria.</title>
        <authorList>
            <person name="Sipos G."/>
            <person name="Prasanna A.N."/>
            <person name="Walter M.C."/>
            <person name="O'Connor E."/>
            <person name="Balint B."/>
            <person name="Krizsan K."/>
            <person name="Kiss B."/>
            <person name="Hess J."/>
            <person name="Varga T."/>
            <person name="Slot J."/>
            <person name="Riley R."/>
            <person name="Boka B."/>
            <person name="Rigling D."/>
            <person name="Barry K."/>
            <person name="Lee J."/>
            <person name="Mihaltcheva S."/>
            <person name="LaButti K."/>
            <person name="Lipzen A."/>
            <person name="Waldron R."/>
            <person name="Moloney N.M."/>
            <person name="Sperisen C."/>
            <person name="Kredics L."/>
            <person name="Vagvoelgyi C."/>
            <person name="Patrignani A."/>
            <person name="Fitzpatrick D."/>
            <person name="Nagy I."/>
            <person name="Doyle S."/>
            <person name="Anderson J.B."/>
            <person name="Grigoriev I.V."/>
            <person name="Gueldener U."/>
            <person name="Muensterkoetter M."/>
            <person name="Nagy L.G."/>
        </authorList>
    </citation>
    <scope>NUCLEOTIDE SEQUENCE [LARGE SCALE GENOMIC DNA]</scope>
    <source>
        <strain evidence="4">Ar21-2</strain>
    </source>
</reference>
<dbReference type="AlphaFoldDB" id="A0A2H3DUG3"/>
<gene>
    <name evidence="3" type="ORF">ARMGADRAFT_1028524</name>
</gene>
<feature type="compositionally biased region" description="Basic residues" evidence="1">
    <location>
        <begin position="681"/>
        <end position="691"/>
    </location>
</feature>
<dbReference type="EMBL" id="KZ293652">
    <property type="protein sequence ID" value="PBK95102.1"/>
    <property type="molecule type" value="Genomic_DNA"/>
</dbReference>
<keyword evidence="4" id="KW-1185">Reference proteome</keyword>
<dbReference type="Pfam" id="PF18758">
    <property type="entry name" value="KDZ"/>
    <property type="match status" value="1"/>
</dbReference>
<dbReference type="OrthoDB" id="3056576at2759"/>
<accession>A0A2H3DUG3</accession>
<dbReference type="InterPro" id="IPR040521">
    <property type="entry name" value="KDZ"/>
</dbReference>
<feature type="region of interest" description="Disordered" evidence="1">
    <location>
        <begin position="676"/>
        <end position="702"/>
    </location>
</feature>
<dbReference type="InterPro" id="IPR041457">
    <property type="entry name" value="CxC2_KDZ-assoc"/>
</dbReference>
<evidence type="ECO:0000313" key="3">
    <source>
        <dbReference type="EMBL" id="PBK95102.1"/>
    </source>
</evidence>
<dbReference type="Proteomes" id="UP000217790">
    <property type="component" value="Unassembled WGS sequence"/>
</dbReference>